<dbReference type="InterPro" id="IPR002401">
    <property type="entry name" value="Cyt_P450_E_grp-I"/>
</dbReference>
<sequence length="496" mass="58897">MLVARKLSLFKLPLVLPKEFCTKVLCPYDVNESNVSTEWNLAKPYKEIPGISRLEYLFSLFPRGKYYKKSFVEIQRNCFREYGYIYKIPGFLGTKDMIFLTDPNDFEKVFRTEGKYPMRDVMESVDYYRKVYRPEKFKHGSGLITQSGPDWSFFRQKSNPLFLNTNIRNLYWPHVDEVAKDFMKLIDSKRDTNNILDGDLMTHLRLWSMETVVYILVGLRMGYTEGKYEKLEKVMNFVDQFFTEIYKLNQRPSPWKYIWTPTFQKHVNNQDIAYQFTYEIIEEAMKNLQKKPLDGYERCMLAKIMDIDPNISLVIPQDSIIAGLETTAFIMTGFLYAIAKNQDKQQLIREEIQRNFPGKNAPLSAEKLSNLTYTKLALKESLRLLPYFSGVFRQTGENITIKGYQIPKNIQNHLNPERWIRKNRDEKINPFLTLPFGYGRRMCIGKRMVEVEIEVLLTYLLRKYHIELKEEYLTKEYLPFGYPMENLRFRLTEIPD</sequence>
<comment type="similarity">
    <text evidence="2 9">Belongs to the cytochrome P450 family.</text>
</comment>
<evidence type="ECO:0000256" key="5">
    <source>
        <dbReference type="ARBA" id="ARBA00023002"/>
    </source>
</evidence>
<evidence type="ECO:0008006" key="12">
    <source>
        <dbReference type="Google" id="ProtNLM"/>
    </source>
</evidence>
<evidence type="ECO:0000256" key="4">
    <source>
        <dbReference type="ARBA" id="ARBA00022723"/>
    </source>
</evidence>
<dbReference type="GO" id="GO:0004497">
    <property type="term" value="F:monooxygenase activity"/>
    <property type="evidence" value="ECO:0007669"/>
    <property type="project" value="UniProtKB-KW"/>
</dbReference>
<protein>
    <recommendedName>
        <fullName evidence="12">Cytochrome</fullName>
    </recommendedName>
</protein>
<evidence type="ECO:0000256" key="7">
    <source>
        <dbReference type="ARBA" id="ARBA00023033"/>
    </source>
</evidence>
<comment type="cofactor">
    <cofactor evidence="1 8">
        <name>heme</name>
        <dbReference type="ChEBI" id="CHEBI:30413"/>
    </cofactor>
</comment>
<dbReference type="AlphaFoldDB" id="A0A1B0CVI3"/>
<feature type="binding site" description="axial binding residue" evidence="8">
    <location>
        <position position="443"/>
    </location>
    <ligand>
        <name>heme</name>
        <dbReference type="ChEBI" id="CHEBI:30413"/>
    </ligand>
    <ligandPart>
        <name>Fe</name>
        <dbReference type="ChEBI" id="CHEBI:18248"/>
    </ligandPart>
</feature>
<dbReference type="Pfam" id="PF00067">
    <property type="entry name" value="p450"/>
    <property type="match status" value="1"/>
</dbReference>
<dbReference type="VEuPathDB" id="VectorBase:LLOJ008969"/>
<dbReference type="PRINTS" id="PR00463">
    <property type="entry name" value="EP450I"/>
</dbReference>
<dbReference type="InterPro" id="IPR036396">
    <property type="entry name" value="Cyt_P450_sf"/>
</dbReference>
<organism evidence="10 11">
    <name type="scientific">Lutzomyia longipalpis</name>
    <name type="common">Sand fly</name>
    <dbReference type="NCBI Taxonomy" id="7200"/>
    <lineage>
        <taxon>Eukaryota</taxon>
        <taxon>Metazoa</taxon>
        <taxon>Ecdysozoa</taxon>
        <taxon>Arthropoda</taxon>
        <taxon>Hexapoda</taxon>
        <taxon>Insecta</taxon>
        <taxon>Pterygota</taxon>
        <taxon>Neoptera</taxon>
        <taxon>Endopterygota</taxon>
        <taxon>Diptera</taxon>
        <taxon>Nematocera</taxon>
        <taxon>Psychodoidea</taxon>
        <taxon>Psychodidae</taxon>
        <taxon>Lutzomyia</taxon>
        <taxon>Lutzomyia</taxon>
    </lineage>
</organism>
<dbReference type="GO" id="GO:0016705">
    <property type="term" value="F:oxidoreductase activity, acting on paired donors, with incorporation or reduction of molecular oxygen"/>
    <property type="evidence" value="ECO:0007669"/>
    <property type="project" value="InterPro"/>
</dbReference>
<keyword evidence="7 9" id="KW-0503">Monooxygenase</keyword>
<dbReference type="PANTHER" id="PTHR24279">
    <property type="entry name" value="CYTOCHROME P450"/>
    <property type="match status" value="1"/>
</dbReference>
<keyword evidence="3 8" id="KW-0349">Heme</keyword>
<dbReference type="GO" id="GO:0020037">
    <property type="term" value="F:heme binding"/>
    <property type="evidence" value="ECO:0007669"/>
    <property type="project" value="InterPro"/>
</dbReference>
<dbReference type="PROSITE" id="PS00086">
    <property type="entry name" value="CYTOCHROME_P450"/>
    <property type="match status" value="1"/>
</dbReference>
<evidence type="ECO:0000256" key="6">
    <source>
        <dbReference type="ARBA" id="ARBA00023004"/>
    </source>
</evidence>
<dbReference type="GO" id="GO:0005506">
    <property type="term" value="F:iron ion binding"/>
    <property type="evidence" value="ECO:0007669"/>
    <property type="project" value="InterPro"/>
</dbReference>
<accession>A0A1B0CVI3</accession>
<proteinExistence type="inferred from homology"/>
<dbReference type="Proteomes" id="UP000092461">
    <property type="component" value="Unassembled WGS sequence"/>
</dbReference>
<dbReference type="SUPFAM" id="SSF48264">
    <property type="entry name" value="Cytochrome P450"/>
    <property type="match status" value="1"/>
</dbReference>
<name>A0A1B0CVI3_LUTLO</name>
<dbReference type="Gene3D" id="1.10.630.10">
    <property type="entry name" value="Cytochrome P450"/>
    <property type="match status" value="1"/>
</dbReference>
<evidence type="ECO:0000256" key="8">
    <source>
        <dbReference type="PIRSR" id="PIRSR602401-1"/>
    </source>
</evidence>
<evidence type="ECO:0000256" key="2">
    <source>
        <dbReference type="ARBA" id="ARBA00010617"/>
    </source>
</evidence>
<evidence type="ECO:0000313" key="11">
    <source>
        <dbReference type="Proteomes" id="UP000092461"/>
    </source>
</evidence>
<dbReference type="EMBL" id="AJWK01030600">
    <property type="status" value="NOT_ANNOTATED_CDS"/>
    <property type="molecule type" value="Genomic_DNA"/>
</dbReference>
<dbReference type="InterPro" id="IPR017972">
    <property type="entry name" value="Cyt_P450_CS"/>
</dbReference>
<evidence type="ECO:0000256" key="9">
    <source>
        <dbReference type="RuleBase" id="RU000461"/>
    </source>
</evidence>
<keyword evidence="5 9" id="KW-0560">Oxidoreductase</keyword>
<dbReference type="PANTHER" id="PTHR24279:SF120">
    <property type="entry name" value="CYTOCHROME P450"/>
    <property type="match status" value="1"/>
</dbReference>
<dbReference type="InterPro" id="IPR001128">
    <property type="entry name" value="Cyt_P450"/>
</dbReference>
<dbReference type="VEuPathDB" id="VectorBase:LLONM1_000016"/>
<dbReference type="PRINTS" id="PR00385">
    <property type="entry name" value="P450"/>
</dbReference>
<dbReference type="InterPro" id="IPR050479">
    <property type="entry name" value="CYP11_CYP27_families"/>
</dbReference>
<dbReference type="CDD" id="cd11054">
    <property type="entry name" value="CYP24A1-like"/>
    <property type="match status" value="1"/>
</dbReference>
<evidence type="ECO:0000256" key="3">
    <source>
        <dbReference type="ARBA" id="ARBA00022617"/>
    </source>
</evidence>
<keyword evidence="11" id="KW-1185">Reference proteome</keyword>
<evidence type="ECO:0000313" key="10">
    <source>
        <dbReference type="EnsemblMetazoa" id="LLOJ008969-PA"/>
    </source>
</evidence>
<reference evidence="10" key="1">
    <citation type="submission" date="2020-05" db="UniProtKB">
        <authorList>
            <consortium name="EnsemblMetazoa"/>
        </authorList>
    </citation>
    <scope>IDENTIFICATION</scope>
    <source>
        <strain evidence="10">Jacobina</strain>
    </source>
</reference>
<evidence type="ECO:0000256" key="1">
    <source>
        <dbReference type="ARBA" id="ARBA00001971"/>
    </source>
</evidence>
<dbReference type="EnsemblMetazoa" id="LLOJ008969-RA">
    <property type="protein sequence ID" value="LLOJ008969-PA"/>
    <property type="gene ID" value="LLOJ008969"/>
</dbReference>
<keyword evidence="4 8" id="KW-0479">Metal-binding</keyword>
<keyword evidence="6 8" id="KW-0408">Iron</keyword>